<dbReference type="GO" id="GO:0006897">
    <property type="term" value="P:endocytosis"/>
    <property type="evidence" value="ECO:0007669"/>
    <property type="project" value="InterPro"/>
</dbReference>
<gene>
    <name evidence="6" type="ORF">CU098_006465</name>
</gene>
<dbReference type="STRING" id="4846.A0A367KQL7"/>
<feature type="domain" description="BAR" evidence="5">
    <location>
        <begin position="6"/>
        <end position="250"/>
    </location>
</feature>
<dbReference type="GO" id="GO:0051666">
    <property type="term" value="P:actin cortical patch localization"/>
    <property type="evidence" value="ECO:0007669"/>
    <property type="project" value="InterPro"/>
</dbReference>
<name>A0A367KQL7_RHIST</name>
<evidence type="ECO:0000313" key="6">
    <source>
        <dbReference type="EMBL" id="RCI04493.1"/>
    </source>
</evidence>
<organism evidence="6 7">
    <name type="scientific">Rhizopus stolonifer</name>
    <name type="common">Rhizopus nigricans</name>
    <dbReference type="NCBI Taxonomy" id="4846"/>
    <lineage>
        <taxon>Eukaryota</taxon>
        <taxon>Fungi</taxon>
        <taxon>Fungi incertae sedis</taxon>
        <taxon>Mucoromycota</taxon>
        <taxon>Mucoromycotina</taxon>
        <taxon>Mucoromycetes</taxon>
        <taxon>Mucorales</taxon>
        <taxon>Mucorineae</taxon>
        <taxon>Rhizopodaceae</taxon>
        <taxon>Rhizopus</taxon>
    </lineage>
</organism>
<comment type="caution">
    <text evidence="6">The sequence shown here is derived from an EMBL/GenBank/DDBJ whole genome shotgun (WGS) entry which is preliminary data.</text>
</comment>
<dbReference type="Gene3D" id="2.30.30.40">
    <property type="entry name" value="SH3 Domains"/>
    <property type="match status" value="1"/>
</dbReference>
<dbReference type="PROSITE" id="PS51021">
    <property type="entry name" value="BAR"/>
    <property type="match status" value="1"/>
</dbReference>
<evidence type="ECO:0000313" key="7">
    <source>
        <dbReference type="Proteomes" id="UP000253551"/>
    </source>
</evidence>
<dbReference type="InterPro" id="IPR004148">
    <property type="entry name" value="BAR_dom"/>
</dbReference>
<dbReference type="SMART" id="SM00326">
    <property type="entry name" value="SH3"/>
    <property type="match status" value="1"/>
</dbReference>
<dbReference type="Pfam" id="PF00018">
    <property type="entry name" value="SH3_1"/>
    <property type="match status" value="1"/>
</dbReference>
<proteinExistence type="predicted"/>
<sequence>MSRLPHQIMSKKDDVTKDAEFIQLETRFNETSKMADQLRIEAQTFRDSVSALLTHQAEMANYLSVIYSQQIGVETDQDEVQKRVQSTPSAALQAVGDAEAAMAYCRDEILPNLDSVDQFVIRPTYELQEVIKKIQKTIVKRNHKLIDYDRHRVALSKLTVKTERSLNDEKSIIKIQSQLDVATQDYDYLNNTLKQQLPGFFEMQFHMMQAIFEHLYNLQNKIFGMIYARCYELVTANEQQFVTQSMDIQGGYQWRKQHFDAQAEIENTDLLRSGGKAWLSASGASNNSKLTIQERAALRSEESSQKPHHAEQDQSSYYQPQRQESYQQQDYYPDTQPPSYTSQPSSSVTAGLVSPRAPPPVPPSRNSSTKTYVVALYDYEAQAEGDLSFKKDDKIEVVEKTRDANDWWTGRLRGVVGVFPGNYVTEL</sequence>
<dbReference type="FunFam" id="2.30.30.40:FF:000100">
    <property type="entry name" value="SH3 domain-containing YSC84-like protein 1"/>
    <property type="match status" value="1"/>
</dbReference>
<dbReference type="PANTHER" id="PTHR47174">
    <property type="entry name" value="BRIDGING INTEGRATOR 3"/>
    <property type="match status" value="1"/>
</dbReference>
<dbReference type="AlphaFoldDB" id="A0A367KQL7"/>
<dbReference type="GO" id="GO:1990528">
    <property type="term" value="C:Rvs161p-Rvs167p complex"/>
    <property type="evidence" value="ECO:0007669"/>
    <property type="project" value="TreeGrafter"/>
</dbReference>
<dbReference type="OrthoDB" id="443981at2759"/>
<evidence type="ECO:0000259" key="4">
    <source>
        <dbReference type="PROSITE" id="PS50002"/>
    </source>
</evidence>
<dbReference type="GO" id="GO:0015629">
    <property type="term" value="C:actin cytoskeleton"/>
    <property type="evidence" value="ECO:0007669"/>
    <property type="project" value="TreeGrafter"/>
</dbReference>
<dbReference type="InterPro" id="IPR046982">
    <property type="entry name" value="BIN3/RVS161-like"/>
</dbReference>
<dbReference type="PROSITE" id="PS50002">
    <property type="entry name" value="SH3"/>
    <property type="match status" value="1"/>
</dbReference>
<dbReference type="SUPFAM" id="SSF50044">
    <property type="entry name" value="SH3-domain"/>
    <property type="match status" value="1"/>
</dbReference>
<dbReference type="Gene3D" id="1.20.1270.60">
    <property type="entry name" value="Arfaptin homology (AH) domain/BAR domain"/>
    <property type="match status" value="1"/>
</dbReference>
<protein>
    <submittedName>
        <fullName evidence="6">Uncharacterized protein</fullName>
    </submittedName>
</protein>
<dbReference type="SUPFAM" id="SSF103657">
    <property type="entry name" value="BAR/IMD domain-like"/>
    <property type="match status" value="1"/>
</dbReference>
<dbReference type="GO" id="GO:0043332">
    <property type="term" value="C:mating projection tip"/>
    <property type="evidence" value="ECO:0007669"/>
    <property type="project" value="TreeGrafter"/>
</dbReference>
<dbReference type="PRINTS" id="PR00452">
    <property type="entry name" value="SH3DOMAIN"/>
</dbReference>
<dbReference type="Pfam" id="PF03114">
    <property type="entry name" value="BAR"/>
    <property type="match status" value="1"/>
</dbReference>
<evidence type="ECO:0000256" key="2">
    <source>
        <dbReference type="PROSITE-ProRule" id="PRU00192"/>
    </source>
</evidence>
<feature type="region of interest" description="Disordered" evidence="3">
    <location>
        <begin position="296"/>
        <end position="368"/>
    </location>
</feature>
<reference evidence="6 7" key="1">
    <citation type="journal article" date="2018" name="G3 (Bethesda)">
        <title>Phylogenetic and Phylogenomic Definition of Rhizopus Species.</title>
        <authorList>
            <person name="Gryganskyi A.P."/>
            <person name="Golan J."/>
            <person name="Dolatabadi S."/>
            <person name="Mondo S."/>
            <person name="Robb S."/>
            <person name="Idnurm A."/>
            <person name="Muszewska A."/>
            <person name="Steczkiewicz K."/>
            <person name="Masonjones S."/>
            <person name="Liao H.L."/>
            <person name="Gajdeczka M.T."/>
            <person name="Anike F."/>
            <person name="Vuek A."/>
            <person name="Anishchenko I.M."/>
            <person name="Voigt K."/>
            <person name="de Hoog G.S."/>
            <person name="Smith M.E."/>
            <person name="Heitman J."/>
            <person name="Vilgalys R."/>
            <person name="Stajich J.E."/>
        </authorList>
    </citation>
    <scope>NUCLEOTIDE SEQUENCE [LARGE SCALE GENOMIC DNA]</scope>
    <source>
        <strain evidence="6 7">LSU 92-RS-03</strain>
    </source>
</reference>
<dbReference type="GO" id="GO:0031097">
    <property type="term" value="C:medial cortex"/>
    <property type="evidence" value="ECO:0007669"/>
    <property type="project" value="TreeGrafter"/>
</dbReference>
<dbReference type="Proteomes" id="UP000253551">
    <property type="component" value="Unassembled WGS sequence"/>
</dbReference>
<dbReference type="InterPro" id="IPR036028">
    <property type="entry name" value="SH3-like_dom_sf"/>
</dbReference>
<dbReference type="SMART" id="SM00721">
    <property type="entry name" value="BAR"/>
    <property type="match status" value="1"/>
</dbReference>
<dbReference type="InterPro" id="IPR001452">
    <property type="entry name" value="SH3_domain"/>
</dbReference>
<dbReference type="GO" id="GO:0097320">
    <property type="term" value="P:plasma membrane tubulation"/>
    <property type="evidence" value="ECO:0007669"/>
    <property type="project" value="TreeGrafter"/>
</dbReference>
<dbReference type="InterPro" id="IPR027267">
    <property type="entry name" value="AH/BAR_dom_sf"/>
</dbReference>
<dbReference type="PANTHER" id="PTHR47174:SF1">
    <property type="entry name" value="REDUCED VIABILITY UPON STARVATION PROTEIN 167"/>
    <property type="match status" value="1"/>
</dbReference>
<evidence type="ECO:0000259" key="5">
    <source>
        <dbReference type="PROSITE" id="PS51021"/>
    </source>
</evidence>
<dbReference type="GO" id="GO:0008289">
    <property type="term" value="F:lipid binding"/>
    <property type="evidence" value="ECO:0007669"/>
    <property type="project" value="TreeGrafter"/>
</dbReference>
<feature type="domain" description="SH3" evidence="4">
    <location>
        <begin position="368"/>
        <end position="427"/>
    </location>
</feature>
<feature type="compositionally biased region" description="Basic and acidic residues" evidence="3">
    <location>
        <begin position="296"/>
        <end position="312"/>
    </location>
</feature>
<dbReference type="EMBL" id="PJQM01000665">
    <property type="protein sequence ID" value="RCI04493.1"/>
    <property type="molecule type" value="Genomic_DNA"/>
</dbReference>
<evidence type="ECO:0000256" key="3">
    <source>
        <dbReference type="SAM" id="MobiDB-lite"/>
    </source>
</evidence>
<keyword evidence="7" id="KW-1185">Reference proteome</keyword>
<feature type="compositionally biased region" description="Low complexity" evidence="3">
    <location>
        <begin position="314"/>
        <end position="347"/>
    </location>
</feature>
<accession>A0A367KQL7</accession>
<evidence type="ECO:0000256" key="1">
    <source>
        <dbReference type="ARBA" id="ARBA00022443"/>
    </source>
</evidence>
<keyword evidence="1 2" id="KW-0728">SH3 domain</keyword>